<feature type="region of interest" description="Disordered" evidence="2">
    <location>
        <begin position="80"/>
        <end position="102"/>
    </location>
</feature>
<dbReference type="GO" id="GO:0006402">
    <property type="term" value="P:mRNA catabolic process"/>
    <property type="evidence" value="ECO:0007669"/>
    <property type="project" value="InterPro"/>
</dbReference>
<name>A0A8J5LPA0_ZINOF</name>
<dbReference type="Pfam" id="PF13532">
    <property type="entry name" value="2OG-FeII_Oxy_2"/>
    <property type="match status" value="1"/>
</dbReference>
<gene>
    <name evidence="4" type="ORF">ZIOFF_006744</name>
</gene>
<feature type="region of interest" description="Disordered" evidence="2">
    <location>
        <begin position="404"/>
        <end position="529"/>
    </location>
</feature>
<evidence type="ECO:0000259" key="3">
    <source>
        <dbReference type="PROSITE" id="PS51471"/>
    </source>
</evidence>
<evidence type="ECO:0000256" key="1">
    <source>
        <dbReference type="ARBA" id="ARBA00007879"/>
    </source>
</evidence>
<dbReference type="GO" id="GO:0032451">
    <property type="term" value="F:demethylase activity"/>
    <property type="evidence" value="ECO:0007669"/>
    <property type="project" value="InterPro"/>
</dbReference>
<feature type="compositionally biased region" description="Basic residues" evidence="2">
    <location>
        <begin position="565"/>
        <end position="575"/>
    </location>
</feature>
<dbReference type="GO" id="GO:0003729">
    <property type="term" value="F:mRNA binding"/>
    <property type="evidence" value="ECO:0007669"/>
    <property type="project" value="InterPro"/>
</dbReference>
<reference evidence="4 5" key="1">
    <citation type="submission" date="2020-08" db="EMBL/GenBank/DDBJ databases">
        <title>Plant Genome Project.</title>
        <authorList>
            <person name="Zhang R.-G."/>
        </authorList>
    </citation>
    <scope>NUCLEOTIDE SEQUENCE [LARGE SCALE GENOMIC DNA]</scope>
    <source>
        <tissue evidence="4">Rhizome</tissue>
    </source>
</reference>
<feature type="compositionally biased region" description="Low complexity" evidence="2">
    <location>
        <begin position="466"/>
        <end position="480"/>
    </location>
</feature>
<dbReference type="InterPro" id="IPR044842">
    <property type="entry name" value="ALKBH9B/ALKBH10B-like"/>
</dbReference>
<proteinExistence type="inferred from homology"/>
<dbReference type="PANTHER" id="PTHR31447">
    <property type="entry name" value="HYDROXYPROLINE-RICH GLYCOPROTEIN FAMILY PROTEIN-RELATED"/>
    <property type="match status" value="1"/>
</dbReference>
<dbReference type="AlphaFoldDB" id="A0A8J5LPA0"/>
<organism evidence="4 5">
    <name type="scientific">Zingiber officinale</name>
    <name type="common">Ginger</name>
    <name type="synonym">Amomum zingiber</name>
    <dbReference type="NCBI Taxonomy" id="94328"/>
    <lineage>
        <taxon>Eukaryota</taxon>
        <taxon>Viridiplantae</taxon>
        <taxon>Streptophyta</taxon>
        <taxon>Embryophyta</taxon>
        <taxon>Tracheophyta</taxon>
        <taxon>Spermatophyta</taxon>
        <taxon>Magnoliopsida</taxon>
        <taxon>Liliopsida</taxon>
        <taxon>Zingiberales</taxon>
        <taxon>Zingiberaceae</taxon>
        <taxon>Zingiber</taxon>
    </lineage>
</organism>
<dbReference type="PANTHER" id="PTHR31447:SF5">
    <property type="entry name" value="FE2OG DIOXYGENASE DOMAIN-CONTAINING PROTEIN"/>
    <property type="match status" value="1"/>
</dbReference>
<protein>
    <recommendedName>
        <fullName evidence="3">Fe2OG dioxygenase domain-containing protein</fullName>
    </recommendedName>
</protein>
<evidence type="ECO:0000256" key="2">
    <source>
        <dbReference type="SAM" id="MobiDB-lite"/>
    </source>
</evidence>
<feature type="compositionally biased region" description="Basic and acidic residues" evidence="2">
    <location>
        <begin position="512"/>
        <end position="521"/>
    </location>
</feature>
<feature type="region of interest" description="Disordered" evidence="2">
    <location>
        <begin position="549"/>
        <end position="582"/>
    </location>
</feature>
<dbReference type="InterPro" id="IPR005123">
    <property type="entry name" value="Oxoglu/Fe-dep_dioxygenase_dom"/>
</dbReference>
<evidence type="ECO:0000313" key="5">
    <source>
        <dbReference type="Proteomes" id="UP000734854"/>
    </source>
</evidence>
<comment type="similarity">
    <text evidence="1">Belongs to the alkB family.</text>
</comment>
<dbReference type="Gene3D" id="2.60.120.590">
    <property type="entry name" value="Alpha-ketoglutarate-dependent dioxygenase AlkB-like"/>
    <property type="match status" value="1"/>
</dbReference>
<sequence>MEDDDLFLQQFDPKDLEIAAEFLTNWLPFLTRSLCDGCSATLRGRIDSLRPGFAAEADADASGSTTTEDQASYASASFAAPFPDAQPTGWDPDPTSSPESPRIRMSWADMAQEDELEEAAAQEEKTEESGRTSIEGAARVKREIAKKETGLSREQREEIRFRNVVRKKDFICLERVNDKIVNILNGLELHTGVFSAAEQKRIVDLVYELQEKGKNHELGEHTYAEPPKWMRGKGRVTIQFGCCYNYAVDKNGNPPGIMKKVLADPFPQLFKVIIKRLVRWHVLPTTCIPDSCIVNIYEPGDCIPPHIDSHDFVRPFCTVSFLSECSIVFGSKLQIVRPGDFKGPIAIPLPVGSVLVINGNGADVAKHCVPAVTTKRKMDESKWPIGFTPESDLHNIKPLEYPLLEASRSPRPEKYKQLEIESQSFKKGENRKGRRRETKQVQNFQDRQQHASDAGFHRNWDGQSPSHSGSGSFVRGSSSSDYRIEPKPRKPRRSIQSNANDDSEWTTPTSHPQREDNHNFDDNGEPNGRTVRLLQRRIIINRRITEEDELTQGPQLPTQDDSRVHSRYSKGRQKVRMNLSDG</sequence>
<dbReference type="EMBL" id="JACMSC010000002">
    <property type="protein sequence ID" value="KAG6532885.1"/>
    <property type="molecule type" value="Genomic_DNA"/>
</dbReference>
<dbReference type="InterPro" id="IPR037151">
    <property type="entry name" value="AlkB-like_sf"/>
</dbReference>
<evidence type="ECO:0000313" key="4">
    <source>
        <dbReference type="EMBL" id="KAG6532885.1"/>
    </source>
</evidence>
<feature type="compositionally biased region" description="Basic and acidic residues" evidence="2">
    <location>
        <begin position="408"/>
        <end position="431"/>
    </location>
</feature>
<feature type="domain" description="Fe2OG dioxygenase" evidence="3">
    <location>
        <begin position="288"/>
        <end position="391"/>
    </location>
</feature>
<dbReference type="Proteomes" id="UP000734854">
    <property type="component" value="Unassembled WGS sequence"/>
</dbReference>
<dbReference type="InterPro" id="IPR027450">
    <property type="entry name" value="AlkB-like"/>
</dbReference>
<dbReference type="PROSITE" id="PS51471">
    <property type="entry name" value="FE2OG_OXY"/>
    <property type="match status" value="1"/>
</dbReference>
<feature type="compositionally biased region" description="Basic and acidic residues" evidence="2">
    <location>
        <begin position="447"/>
        <end position="460"/>
    </location>
</feature>
<feature type="compositionally biased region" description="Polar residues" evidence="2">
    <location>
        <begin position="494"/>
        <end position="511"/>
    </location>
</feature>
<dbReference type="SUPFAM" id="SSF51197">
    <property type="entry name" value="Clavaminate synthase-like"/>
    <property type="match status" value="1"/>
</dbReference>
<accession>A0A8J5LPA0</accession>
<keyword evidence="5" id="KW-1185">Reference proteome</keyword>
<comment type="caution">
    <text evidence="4">The sequence shown here is derived from an EMBL/GenBank/DDBJ whole genome shotgun (WGS) entry which is preliminary data.</text>
</comment>